<sequence length="335" mass="38049">MITTSKYFMSSSNVMLLIILQYCIVLPSGNCLKFVHTVDYSIKNQDPTLKEIHFSYNKLKIYNISNHVFYWLYTREQPNGQLLNMNDPSMIKSTNFNVKNPIKILVHDWLGSFQEKEYFCTDVVKAYLSAKRCNVICVDWMQFSFELMYTSAKINAKHIGYDIAKVLNILTNNMSVGSDNIHLIGHGMGAHIVGYTGKKLNGQIPRITGLDPVMPLYINTGPKYRINKDDATFVDIIHTNGNSLGLFEPLGHIDFYPNGGKSQLNCKILDKVTGGACSHAKALEYFAYSILTEEVCKAYQCTSWNEYKTGKCSKFVNSTYMGEHVDKKQTGSYYL</sequence>
<dbReference type="EMBL" id="GFXV01006215">
    <property type="protein sequence ID" value="MBW18020.1"/>
    <property type="molecule type" value="Transcribed_RNA"/>
</dbReference>
<keyword evidence="5" id="KW-0732">Signal</keyword>
<evidence type="ECO:0000313" key="7">
    <source>
        <dbReference type="EMBL" id="MBW18020.1"/>
    </source>
</evidence>
<gene>
    <name evidence="7" type="primary">PNLIPRP2_4</name>
</gene>
<dbReference type="CDD" id="cd00707">
    <property type="entry name" value="Pancreat_lipase_like"/>
    <property type="match status" value="1"/>
</dbReference>
<reference evidence="7" key="1">
    <citation type="submission" date="2017-10" db="EMBL/GenBank/DDBJ databases">
        <title>Transcriptome Assembly of Sugarcane Aphid Adults.</title>
        <authorList>
            <person name="Scully E.D."/>
            <person name="Palmer N.A."/>
            <person name="Geib S.M."/>
            <person name="Sarath G."/>
            <person name="Sattler S.E."/>
        </authorList>
    </citation>
    <scope>NUCLEOTIDE SEQUENCE</scope>
    <source>
        <tissue evidence="7">Whole body</tissue>
    </source>
</reference>
<dbReference type="InterPro" id="IPR033906">
    <property type="entry name" value="Lipase_N"/>
</dbReference>
<dbReference type="InterPro" id="IPR029058">
    <property type="entry name" value="AB_hydrolase_fold"/>
</dbReference>
<dbReference type="GO" id="GO:0016298">
    <property type="term" value="F:lipase activity"/>
    <property type="evidence" value="ECO:0007669"/>
    <property type="project" value="InterPro"/>
</dbReference>
<protein>
    <submittedName>
        <fullName evidence="7">Pancreatic lipase-related protein 2</fullName>
    </submittedName>
</protein>
<evidence type="ECO:0000256" key="4">
    <source>
        <dbReference type="RuleBase" id="RU004262"/>
    </source>
</evidence>
<keyword evidence="3" id="KW-0964">Secreted</keyword>
<dbReference type="Pfam" id="PF00151">
    <property type="entry name" value="Lipase"/>
    <property type="match status" value="1"/>
</dbReference>
<dbReference type="SUPFAM" id="SSF53474">
    <property type="entry name" value="alpha/beta-Hydrolases"/>
    <property type="match status" value="1"/>
</dbReference>
<dbReference type="PANTHER" id="PTHR11610">
    <property type="entry name" value="LIPASE"/>
    <property type="match status" value="1"/>
</dbReference>
<dbReference type="PRINTS" id="PR00821">
    <property type="entry name" value="TAGLIPASE"/>
</dbReference>
<feature type="signal peptide" evidence="5">
    <location>
        <begin position="1"/>
        <end position="31"/>
    </location>
</feature>
<dbReference type="AlphaFoldDB" id="A0A2H8TVS9"/>
<dbReference type="InterPro" id="IPR000734">
    <property type="entry name" value="TAG_lipase"/>
</dbReference>
<organism evidence="7">
    <name type="scientific">Melanaphis sacchari</name>
    <dbReference type="NCBI Taxonomy" id="742174"/>
    <lineage>
        <taxon>Eukaryota</taxon>
        <taxon>Metazoa</taxon>
        <taxon>Ecdysozoa</taxon>
        <taxon>Arthropoda</taxon>
        <taxon>Hexapoda</taxon>
        <taxon>Insecta</taxon>
        <taxon>Pterygota</taxon>
        <taxon>Neoptera</taxon>
        <taxon>Paraneoptera</taxon>
        <taxon>Hemiptera</taxon>
        <taxon>Sternorrhyncha</taxon>
        <taxon>Aphidomorpha</taxon>
        <taxon>Aphidoidea</taxon>
        <taxon>Aphididae</taxon>
        <taxon>Aphidini</taxon>
        <taxon>Melanaphis</taxon>
    </lineage>
</organism>
<feature type="domain" description="Lipase" evidence="6">
    <location>
        <begin position="67"/>
        <end position="329"/>
    </location>
</feature>
<evidence type="ECO:0000256" key="5">
    <source>
        <dbReference type="SAM" id="SignalP"/>
    </source>
</evidence>
<dbReference type="Gene3D" id="3.40.50.1820">
    <property type="entry name" value="alpha/beta hydrolase"/>
    <property type="match status" value="1"/>
</dbReference>
<dbReference type="InterPro" id="IPR013818">
    <property type="entry name" value="Lipase"/>
</dbReference>
<comment type="similarity">
    <text evidence="2 4">Belongs to the AB hydrolase superfamily. Lipase family.</text>
</comment>
<dbReference type="GO" id="GO:0005615">
    <property type="term" value="C:extracellular space"/>
    <property type="evidence" value="ECO:0007669"/>
    <property type="project" value="TreeGrafter"/>
</dbReference>
<dbReference type="OrthoDB" id="199913at2759"/>
<evidence type="ECO:0000256" key="1">
    <source>
        <dbReference type="ARBA" id="ARBA00004613"/>
    </source>
</evidence>
<evidence type="ECO:0000256" key="2">
    <source>
        <dbReference type="ARBA" id="ARBA00010701"/>
    </source>
</evidence>
<proteinExistence type="inferred from homology"/>
<evidence type="ECO:0000256" key="3">
    <source>
        <dbReference type="ARBA" id="ARBA00022525"/>
    </source>
</evidence>
<accession>A0A2H8TVS9</accession>
<dbReference type="GO" id="GO:0016042">
    <property type="term" value="P:lipid catabolic process"/>
    <property type="evidence" value="ECO:0007669"/>
    <property type="project" value="TreeGrafter"/>
</dbReference>
<name>A0A2H8TVS9_9HEMI</name>
<comment type="subcellular location">
    <subcellularLocation>
        <location evidence="1">Secreted</location>
    </subcellularLocation>
</comment>
<evidence type="ECO:0000259" key="6">
    <source>
        <dbReference type="Pfam" id="PF00151"/>
    </source>
</evidence>
<feature type="chain" id="PRO_5014122039" evidence="5">
    <location>
        <begin position="32"/>
        <end position="335"/>
    </location>
</feature>